<dbReference type="CDD" id="cd01948">
    <property type="entry name" value="EAL"/>
    <property type="match status" value="1"/>
</dbReference>
<dbReference type="InterPro" id="IPR001633">
    <property type="entry name" value="EAL_dom"/>
</dbReference>
<dbReference type="NCBIfam" id="TIGR00229">
    <property type="entry name" value="sensory_box"/>
    <property type="match status" value="3"/>
</dbReference>
<feature type="domain" description="PAS" evidence="1">
    <location>
        <begin position="880"/>
        <end position="936"/>
    </location>
</feature>
<evidence type="ECO:0000313" key="5">
    <source>
        <dbReference type="EMBL" id="VYT77757.1"/>
    </source>
</evidence>
<dbReference type="Pfam" id="PF00563">
    <property type="entry name" value="EAL"/>
    <property type="match status" value="1"/>
</dbReference>
<dbReference type="InterPro" id="IPR000160">
    <property type="entry name" value="GGDEF_dom"/>
</dbReference>
<feature type="domain" description="PAC" evidence="2">
    <location>
        <begin position="802"/>
        <end position="853"/>
    </location>
</feature>
<feature type="domain" description="EAL" evidence="3">
    <location>
        <begin position="289"/>
        <end position="544"/>
    </location>
</feature>
<dbReference type="NCBIfam" id="TIGR00254">
    <property type="entry name" value="GGDEF"/>
    <property type="match status" value="2"/>
</dbReference>
<sequence length="1447" mass="163590">MLARAIFPDESGMLMEAMFGEVETLAYVIDSECRVVYFNKKMEVAFPHLETGMLCYQALRGEPASCPDCPLILDHASKSRVYNQRIRSWIETEVSDIDWPGSGACHIFLSRVIDRPDLGAADPKPFDALTGLYTREAFFSAVSTAIQAYPERSYCLMAVDIEHFKLFNEWYGEEAGDLFLEEVGRLLGEAAAESGGVSGYLSGDDFCMLLPCDEGMIETLRARITQSALHHGKGMGFLPAFGLFRIDDRSLPVGIMYDRALLALASVKGNYAQRFRWYDDGMLREIKDDHSLLLEVQQALEKGEITFYAQPKCNLDTGKIVGLEALVRWMHPERGLIPPIQFIPMLERNGLITALDLHIWEEVFRALRAWVDAGQAPVPISVNVSRRDLYALDVLGTFEGLIEKYDIPPRLLAVEITESAYVEDCELIVDIVEGFHDLGISVHMDDFGSGYSSLGMLKDVNVDVLKLDMKLLDAIDAQSRKARSILEAIIGMANLLDIRVIAEGVETESQRQLLVKMGCLYGQGYFFYKPMPKAEFEPLIANRTKVDFRGIHADSIERFRIRDLIESRVLSDAMLDDILGPLVLYDLYDGEVELLSANEHYCQLNGVNAVDLHELRSTFARRAFESDWDEVMEAFEQARENVPNGAVVVVRRMRPDGSTAHLLVHLLFLREHEGHYLYLGSLRDVTRERQQARQLESSRRALSAATDASPRDPLLVALGEENRRTALALSAELSPGGMIGGYCEPEFPLYFANAAMVELLGYDTYEELAAGIDWRVGNTIHPDDLASVALDIGPEYYVGLEYTTTYRMARKDGTWFWTLDKGRVVEAEDGRLAIVSACTDITEVMAVQQQLAERNKLLISQNEELAFLNEDMPGGYHRCLDAPGCDFLYMSDRFLDMFGYTREEIKELFDDKYMLMVHPDDRDSVAKGVTALREGTAGSDPLEYRMRAKDGWRWVIDQSRFLEYDDTSFLQGVVVDVTETVELRDMMSMLIEHTSSDIVLLSWSDKEDVRVNVVACGASKKYGLSPEQYEDIIRGQLYLPSGDGGGRLVDEIVDKIDRGESLAIVDRPRFPGRENVWMHIEARRVGLESFERMALCLVTDVSSMKNQQQELWLTKRKLEGVLDQAGVQSWDWDINSNRLVLSRSELMDRIFAGLSRFEDDMLVVDGFDPETMEFRFVPPDYQQAFRDSFRGVRTARDRQRSVFEIPFTFEGEAPLWIEVSCETVRDEQDRPVRAVGYYLDMTDRRNESLQNKANSEALRQLRKKSFQLLKMAKTDALTGLHNRQAAIPKIEERLRAVEAGELGDASCALIMLDLDFFKLANDVFGHAYGDQVIVHVAEALKESFPGDVVCRMGGDEFLVWCEDVDEGALEDRIASALRAMEVERVEDGRTFLFSASAGYVLVPQEGFSFDDLYQKADSALFSVKMDGKRSCSRFWSGMKTVRCELAE</sequence>
<dbReference type="InterPro" id="IPR013655">
    <property type="entry name" value="PAS_fold_3"/>
</dbReference>
<dbReference type="PROSITE" id="PS50883">
    <property type="entry name" value="EAL"/>
    <property type="match status" value="1"/>
</dbReference>
<dbReference type="InterPro" id="IPR000700">
    <property type="entry name" value="PAS-assoc_C"/>
</dbReference>
<dbReference type="InterPro" id="IPR052155">
    <property type="entry name" value="Biofilm_reg_signaling"/>
</dbReference>
<dbReference type="InterPro" id="IPR043128">
    <property type="entry name" value="Rev_trsase/Diguanyl_cyclase"/>
</dbReference>
<dbReference type="SUPFAM" id="SSF55785">
    <property type="entry name" value="PYP-like sensor domain (PAS domain)"/>
    <property type="match status" value="4"/>
</dbReference>
<dbReference type="PROSITE" id="PS50887">
    <property type="entry name" value="GGDEF"/>
    <property type="match status" value="2"/>
</dbReference>
<dbReference type="PROSITE" id="PS50113">
    <property type="entry name" value="PAC"/>
    <property type="match status" value="2"/>
</dbReference>
<dbReference type="InterPro" id="IPR001610">
    <property type="entry name" value="PAC"/>
</dbReference>
<dbReference type="Pfam" id="PF00990">
    <property type="entry name" value="GGDEF"/>
    <property type="match status" value="2"/>
</dbReference>
<dbReference type="SUPFAM" id="SSF55073">
    <property type="entry name" value="Nucleotide cyclase"/>
    <property type="match status" value="2"/>
</dbReference>
<gene>
    <name evidence="5" type="primary">gmr_2</name>
    <name evidence="5" type="ORF">ELLFYP107_01521</name>
</gene>
<dbReference type="GO" id="GO:0071111">
    <property type="term" value="F:cyclic-guanylate-specific phosphodiesterase activity"/>
    <property type="evidence" value="ECO:0007669"/>
    <property type="project" value="UniProtKB-EC"/>
</dbReference>
<reference evidence="5" key="1">
    <citation type="submission" date="2019-11" db="EMBL/GenBank/DDBJ databases">
        <authorList>
            <person name="Feng L."/>
        </authorList>
    </citation>
    <scope>NUCLEOTIDE SEQUENCE</scope>
    <source>
        <strain evidence="5">ElentaLFYP107</strain>
    </source>
</reference>
<protein>
    <submittedName>
        <fullName evidence="5">Cyclic di-GMP phosphodiesterase Gmr</fullName>
        <ecNumber evidence="5">3.1.4.52</ecNumber>
    </submittedName>
</protein>
<evidence type="ECO:0000259" key="2">
    <source>
        <dbReference type="PROSITE" id="PS50113"/>
    </source>
</evidence>
<dbReference type="SMART" id="SM00091">
    <property type="entry name" value="PAS"/>
    <property type="match status" value="1"/>
</dbReference>
<dbReference type="InterPro" id="IPR035919">
    <property type="entry name" value="EAL_sf"/>
</dbReference>
<dbReference type="SUPFAM" id="SSF141868">
    <property type="entry name" value="EAL domain-like"/>
    <property type="match status" value="1"/>
</dbReference>
<feature type="domain" description="GGDEF" evidence="4">
    <location>
        <begin position="152"/>
        <end position="280"/>
    </location>
</feature>
<dbReference type="Pfam" id="PF13426">
    <property type="entry name" value="PAS_9"/>
    <property type="match status" value="1"/>
</dbReference>
<accession>A0A6N2ZI32</accession>
<evidence type="ECO:0000259" key="4">
    <source>
        <dbReference type="PROSITE" id="PS50887"/>
    </source>
</evidence>
<dbReference type="Gene3D" id="3.20.20.450">
    <property type="entry name" value="EAL domain"/>
    <property type="match status" value="1"/>
</dbReference>
<evidence type="ECO:0000259" key="1">
    <source>
        <dbReference type="PROSITE" id="PS50112"/>
    </source>
</evidence>
<dbReference type="EC" id="3.1.4.52" evidence="5"/>
<proteinExistence type="predicted"/>
<dbReference type="Gene3D" id="3.30.70.270">
    <property type="match status" value="2"/>
</dbReference>
<dbReference type="InterPro" id="IPR029787">
    <property type="entry name" value="Nucleotide_cyclase"/>
</dbReference>
<dbReference type="PROSITE" id="PS50112">
    <property type="entry name" value="PAS"/>
    <property type="match status" value="1"/>
</dbReference>
<dbReference type="PANTHER" id="PTHR44757">
    <property type="entry name" value="DIGUANYLATE CYCLASE DGCP"/>
    <property type="match status" value="1"/>
</dbReference>
<dbReference type="SMART" id="SM00052">
    <property type="entry name" value="EAL"/>
    <property type="match status" value="1"/>
</dbReference>
<evidence type="ECO:0000259" key="3">
    <source>
        <dbReference type="PROSITE" id="PS50883"/>
    </source>
</evidence>
<dbReference type="EMBL" id="CACRTT010000006">
    <property type="protein sequence ID" value="VYT77757.1"/>
    <property type="molecule type" value="Genomic_DNA"/>
</dbReference>
<feature type="domain" description="GGDEF" evidence="4">
    <location>
        <begin position="1305"/>
        <end position="1436"/>
    </location>
</feature>
<dbReference type="SMART" id="SM00086">
    <property type="entry name" value="PAC"/>
    <property type="match status" value="4"/>
</dbReference>
<dbReference type="PANTHER" id="PTHR44757:SF2">
    <property type="entry name" value="BIOFILM ARCHITECTURE MAINTENANCE PROTEIN MBAA"/>
    <property type="match status" value="1"/>
</dbReference>
<keyword evidence="5" id="KW-0378">Hydrolase</keyword>
<dbReference type="CDD" id="cd00130">
    <property type="entry name" value="PAS"/>
    <property type="match status" value="2"/>
</dbReference>
<name>A0A6N2ZI32_EGGLN</name>
<dbReference type="CDD" id="cd01949">
    <property type="entry name" value="GGDEF"/>
    <property type="match status" value="2"/>
</dbReference>
<dbReference type="Gene3D" id="3.30.450.20">
    <property type="entry name" value="PAS domain"/>
    <property type="match status" value="4"/>
</dbReference>
<dbReference type="Pfam" id="PF08447">
    <property type="entry name" value="PAS_3"/>
    <property type="match status" value="2"/>
</dbReference>
<dbReference type="SMART" id="SM00267">
    <property type="entry name" value="GGDEF"/>
    <property type="match status" value="2"/>
</dbReference>
<dbReference type="InterPro" id="IPR000014">
    <property type="entry name" value="PAS"/>
</dbReference>
<organism evidence="5">
    <name type="scientific">Eggerthella lenta</name>
    <name type="common">Eubacterium lentum</name>
    <dbReference type="NCBI Taxonomy" id="84112"/>
    <lineage>
        <taxon>Bacteria</taxon>
        <taxon>Bacillati</taxon>
        <taxon>Actinomycetota</taxon>
        <taxon>Coriobacteriia</taxon>
        <taxon>Eggerthellales</taxon>
        <taxon>Eggerthellaceae</taxon>
        <taxon>Eggerthella</taxon>
    </lineage>
</organism>
<feature type="domain" description="PAC" evidence="2">
    <location>
        <begin position="646"/>
        <end position="697"/>
    </location>
</feature>
<dbReference type="InterPro" id="IPR035965">
    <property type="entry name" value="PAS-like_dom_sf"/>
</dbReference>